<dbReference type="CDD" id="cd03225">
    <property type="entry name" value="ABC_cobalt_CbiO_domain1"/>
    <property type="match status" value="1"/>
</dbReference>
<keyword evidence="4 10" id="KW-1003">Cell membrane</keyword>
<accession>A0ABP7EXD6</accession>
<reference evidence="13" key="1">
    <citation type="journal article" date="2019" name="Int. J. Syst. Evol. Microbiol.">
        <title>The Global Catalogue of Microorganisms (GCM) 10K type strain sequencing project: providing services to taxonomists for standard genome sequencing and annotation.</title>
        <authorList>
            <consortium name="The Broad Institute Genomics Platform"/>
            <consortium name="The Broad Institute Genome Sequencing Center for Infectious Disease"/>
            <person name="Wu L."/>
            <person name="Ma J."/>
        </authorList>
    </citation>
    <scope>NUCLEOTIDE SEQUENCE [LARGE SCALE GENOMIC DNA]</scope>
    <source>
        <strain evidence="13">JCM 17137</strain>
    </source>
</reference>
<dbReference type="InterPro" id="IPR003593">
    <property type="entry name" value="AAA+_ATPase"/>
</dbReference>
<comment type="similarity">
    <text evidence="2 10">Belongs to the ABC transporter superfamily.</text>
</comment>
<keyword evidence="5 10" id="KW-0547">Nucleotide-binding</keyword>
<evidence type="ECO:0000256" key="4">
    <source>
        <dbReference type="ARBA" id="ARBA00022475"/>
    </source>
</evidence>
<dbReference type="InterPro" id="IPR015856">
    <property type="entry name" value="ABC_transpr_CbiO/EcfA_su"/>
</dbReference>
<dbReference type="InterPro" id="IPR005876">
    <property type="entry name" value="Co_trans_ATP-bd"/>
</dbReference>
<evidence type="ECO:0000256" key="6">
    <source>
        <dbReference type="ARBA" id="ARBA00022840"/>
    </source>
</evidence>
<feature type="domain" description="ABC transporter" evidence="11">
    <location>
        <begin position="2"/>
        <end position="240"/>
    </location>
</feature>
<evidence type="ECO:0000256" key="5">
    <source>
        <dbReference type="ARBA" id="ARBA00022741"/>
    </source>
</evidence>
<keyword evidence="7" id="KW-1278">Translocase</keyword>
<dbReference type="SMART" id="SM00382">
    <property type="entry name" value="AAA"/>
    <property type="match status" value="1"/>
</dbReference>
<organism evidence="12 13">
    <name type="scientific">Salinactinospora qingdaonensis</name>
    <dbReference type="NCBI Taxonomy" id="702744"/>
    <lineage>
        <taxon>Bacteria</taxon>
        <taxon>Bacillati</taxon>
        <taxon>Actinomycetota</taxon>
        <taxon>Actinomycetes</taxon>
        <taxon>Streptosporangiales</taxon>
        <taxon>Nocardiopsidaceae</taxon>
        <taxon>Salinactinospora</taxon>
    </lineage>
</organism>
<dbReference type="Pfam" id="PF00005">
    <property type="entry name" value="ABC_tran"/>
    <property type="match status" value="1"/>
</dbReference>
<evidence type="ECO:0000313" key="12">
    <source>
        <dbReference type="EMBL" id="GAA3724994.1"/>
    </source>
</evidence>
<protein>
    <recommendedName>
        <fullName evidence="10">ABC transporter ATP-binding protein</fullName>
    </recommendedName>
</protein>
<evidence type="ECO:0000259" key="11">
    <source>
        <dbReference type="PROSITE" id="PS50893"/>
    </source>
</evidence>
<dbReference type="InterPro" id="IPR050095">
    <property type="entry name" value="ECF_ABC_transporter_ATP-bd"/>
</dbReference>
<sequence length="275" mass="28737">MLAGQGLSYVYDSNGSEPVFTSLDVEVHAGEVLGVLGPNGGGKTTLLRLLSGSLTPTTGAVALAEGPVKANRRGLSELRRRVQLVFQDPDDQLFSASVAQDVSFGPLNQGLATEQARERVAWALAALGITDLADHPTHLLSYGQRKRVALAGAVAIRPQVLILDEPTAGLDPAGVESLLETLEELRASSGTTFVVSTHDVDLAYRWADRVLLLHRGIVGAGPARTILADADLLAAAQLRPAWGPAVAQALRAGGLLAEGEPGPVTPEELARRTVG</sequence>
<evidence type="ECO:0000313" key="13">
    <source>
        <dbReference type="Proteomes" id="UP001500908"/>
    </source>
</evidence>
<evidence type="ECO:0000256" key="1">
    <source>
        <dbReference type="ARBA" id="ARBA00004202"/>
    </source>
</evidence>
<dbReference type="PROSITE" id="PS50893">
    <property type="entry name" value="ABC_TRANSPORTER_2"/>
    <property type="match status" value="1"/>
</dbReference>
<evidence type="ECO:0000256" key="3">
    <source>
        <dbReference type="ARBA" id="ARBA00022448"/>
    </source>
</evidence>
<evidence type="ECO:0000256" key="10">
    <source>
        <dbReference type="RuleBase" id="RU364103"/>
    </source>
</evidence>
<name>A0ABP7EXD6_9ACTN</name>
<comment type="caution">
    <text evidence="12">The sequence shown here is derived from an EMBL/GenBank/DDBJ whole genome shotgun (WGS) entry which is preliminary data.</text>
</comment>
<comment type="subcellular location">
    <subcellularLocation>
        <location evidence="1 10">Cell membrane</location>
        <topology evidence="1 10">Peripheral membrane protein</topology>
    </subcellularLocation>
</comment>
<dbReference type="InterPro" id="IPR003439">
    <property type="entry name" value="ABC_transporter-like_ATP-bd"/>
</dbReference>
<dbReference type="InterPro" id="IPR017871">
    <property type="entry name" value="ABC_transporter-like_CS"/>
</dbReference>
<dbReference type="NCBIfam" id="TIGR01166">
    <property type="entry name" value="cbiO"/>
    <property type="match status" value="1"/>
</dbReference>
<comment type="function">
    <text evidence="10">Part of an ABC transporter complex. Responsible for energy coupling to the transport system.</text>
</comment>
<evidence type="ECO:0000256" key="9">
    <source>
        <dbReference type="ARBA" id="ARBA00025157"/>
    </source>
</evidence>
<evidence type="ECO:0000256" key="2">
    <source>
        <dbReference type="ARBA" id="ARBA00005417"/>
    </source>
</evidence>
<gene>
    <name evidence="12" type="ORF">GCM10022402_02000</name>
</gene>
<dbReference type="EMBL" id="BAABDD010000001">
    <property type="protein sequence ID" value="GAA3724994.1"/>
    <property type="molecule type" value="Genomic_DNA"/>
</dbReference>
<dbReference type="PANTHER" id="PTHR43553">
    <property type="entry name" value="HEAVY METAL TRANSPORTER"/>
    <property type="match status" value="1"/>
</dbReference>
<dbReference type="PANTHER" id="PTHR43553:SF24">
    <property type="entry name" value="ENERGY-COUPLING FACTOR TRANSPORTER ATP-BINDING PROTEIN ECFA1"/>
    <property type="match status" value="1"/>
</dbReference>
<proteinExistence type="inferred from homology"/>
<dbReference type="GO" id="GO:0005524">
    <property type="term" value="F:ATP binding"/>
    <property type="evidence" value="ECO:0007669"/>
    <property type="project" value="UniProtKB-KW"/>
</dbReference>
<dbReference type="Proteomes" id="UP001500908">
    <property type="component" value="Unassembled WGS sequence"/>
</dbReference>
<keyword evidence="6 10" id="KW-0067">ATP-binding</keyword>
<dbReference type="SUPFAM" id="SSF52540">
    <property type="entry name" value="P-loop containing nucleoside triphosphate hydrolases"/>
    <property type="match status" value="1"/>
</dbReference>
<evidence type="ECO:0000256" key="7">
    <source>
        <dbReference type="ARBA" id="ARBA00022967"/>
    </source>
</evidence>
<dbReference type="PROSITE" id="PS00211">
    <property type="entry name" value="ABC_TRANSPORTER_1"/>
    <property type="match status" value="1"/>
</dbReference>
<dbReference type="InterPro" id="IPR027417">
    <property type="entry name" value="P-loop_NTPase"/>
</dbReference>
<evidence type="ECO:0000256" key="8">
    <source>
        <dbReference type="ARBA" id="ARBA00023136"/>
    </source>
</evidence>
<keyword evidence="3 10" id="KW-0813">Transport</keyword>
<keyword evidence="13" id="KW-1185">Reference proteome</keyword>
<keyword evidence="8 10" id="KW-0472">Membrane</keyword>
<dbReference type="Gene3D" id="3.40.50.300">
    <property type="entry name" value="P-loop containing nucleotide triphosphate hydrolases"/>
    <property type="match status" value="1"/>
</dbReference>
<comment type="function">
    <text evidence="9">Probably part of an ABC transporter complex. Responsible for energy coupling to the transport system.</text>
</comment>